<dbReference type="STRING" id="92487.SAMN02745130_01188"/>
<keyword evidence="3" id="KW-1185">Reference proteome</keyword>
<dbReference type="NCBIfam" id="TIGR00738">
    <property type="entry name" value="rrf2_super"/>
    <property type="match status" value="1"/>
</dbReference>
<keyword evidence="1" id="KW-0238">DNA-binding</keyword>
<dbReference type="InterPro" id="IPR000944">
    <property type="entry name" value="Tscrpt_reg_Rrf2"/>
</dbReference>
<dbReference type="Proteomes" id="UP000190460">
    <property type="component" value="Unassembled WGS sequence"/>
</dbReference>
<dbReference type="PANTHER" id="PTHR33221:SF5">
    <property type="entry name" value="HTH-TYPE TRANSCRIPTIONAL REGULATOR ISCR"/>
    <property type="match status" value="1"/>
</dbReference>
<dbReference type="PROSITE" id="PS51197">
    <property type="entry name" value="HTH_RRF2_2"/>
    <property type="match status" value="1"/>
</dbReference>
<evidence type="ECO:0000256" key="1">
    <source>
        <dbReference type="ARBA" id="ARBA00023125"/>
    </source>
</evidence>
<evidence type="ECO:0000313" key="2">
    <source>
        <dbReference type="EMBL" id="SKA73215.1"/>
    </source>
</evidence>
<reference evidence="2 3" key="1">
    <citation type="submission" date="2017-02" db="EMBL/GenBank/DDBJ databases">
        <authorList>
            <person name="Peterson S.W."/>
        </authorList>
    </citation>
    <scope>NUCLEOTIDE SEQUENCE [LARGE SCALE GENOMIC DNA]</scope>
    <source>
        <strain evidence="2 3">ATCC 49788</strain>
    </source>
</reference>
<organism evidence="2 3">
    <name type="scientific">Thiothrix eikelboomii</name>
    <dbReference type="NCBI Taxonomy" id="92487"/>
    <lineage>
        <taxon>Bacteria</taxon>
        <taxon>Pseudomonadati</taxon>
        <taxon>Pseudomonadota</taxon>
        <taxon>Gammaproteobacteria</taxon>
        <taxon>Thiotrichales</taxon>
        <taxon>Thiotrichaceae</taxon>
        <taxon>Thiothrix</taxon>
    </lineage>
</organism>
<dbReference type="Pfam" id="PF02082">
    <property type="entry name" value="Rrf2"/>
    <property type="match status" value="1"/>
</dbReference>
<dbReference type="GO" id="GO:0003677">
    <property type="term" value="F:DNA binding"/>
    <property type="evidence" value="ECO:0007669"/>
    <property type="project" value="UniProtKB-KW"/>
</dbReference>
<dbReference type="InterPro" id="IPR036390">
    <property type="entry name" value="WH_DNA-bd_sf"/>
</dbReference>
<dbReference type="EMBL" id="FUYB01000004">
    <property type="protein sequence ID" value="SKA73215.1"/>
    <property type="molecule type" value="Genomic_DNA"/>
</dbReference>
<dbReference type="SUPFAM" id="SSF46785">
    <property type="entry name" value="Winged helix' DNA-binding domain"/>
    <property type="match status" value="1"/>
</dbReference>
<dbReference type="GO" id="GO:0005829">
    <property type="term" value="C:cytosol"/>
    <property type="evidence" value="ECO:0007669"/>
    <property type="project" value="TreeGrafter"/>
</dbReference>
<dbReference type="AlphaFoldDB" id="A0A1T4W892"/>
<gene>
    <name evidence="2" type="ORF">SAMN02745130_01188</name>
</gene>
<evidence type="ECO:0000313" key="3">
    <source>
        <dbReference type="Proteomes" id="UP000190460"/>
    </source>
</evidence>
<sequence>MKLTTQSQRAVMAMLALALHNDRKVLRLSNLAKEQGISLSYMEQLFYSLRHAGLVEGIRGPGGGYRLGRPAGRISIADIVRAIETHGEEDRDAAACSNQANIDAMLVGLDERVAEFLDGISLESLTYKHKKQETAYRPGTTASLIARMFPARGGFMPQPAGA</sequence>
<dbReference type="PANTHER" id="PTHR33221">
    <property type="entry name" value="WINGED HELIX-TURN-HELIX TRANSCRIPTIONAL REGULATOR, RRF2 FAMILY"/>
    <property type="match status" value="1"/>
</dbReference>
<dbReference type="OrthoDB" id="9808360at2"/>
<protein>
    <submittedName>
        <fullName evidence="2">Transcriptional regulator, BadM/Rrf2 family</fullName>
    </submittedName>
</protein>
<dbReference type="Gene3D" id="1.10.10.10">
    <property type="entry name" value="Winged helix-like DNA-binding domain superfamily/Winged helix DNA-binding domain"/>
    <property type="match status" value="1"/>
</dbReference>
<accession>A0A1T4W892</accession>
<dbReference type="GO" id="GO:0003700">
    <property type="term" value="F:DNA-binding transcription factor activity"/>
    <property type="evidence" value="ECO:0007669"/>
    <property type="project" value="TreeGrafter"/>
</dbReference>
<name>A0A1T4W892_9GAMM</name>
<dbReference type="RefSeq" id="WP_078921669.1">
    <property type="nucleotide sequence ID" value="NZ_FUYB01000004.1"/>
</dbReference>
<proteinExistence type="predicted"/>
<dbReference type="InterPro" id="IPR036388">
    <property type="entry name" value="WH-like_DNA-bd_sf"/>
</dbReference>